<comment type="caution">
    <text evidence="2">The sequence shown here is derived from an EMBL/GenBank/DDBJ whole genome shotgun (WGS) entry which is preliminary data.</text>
</comment>
<feature type="region of interest" description="Disordered" evidence="1">
    <location>
        <begin position="122"/>
        <end position="152"/>
    </location>
</feature>
<dbReference type="PANTHER" id="PTHR35391">
    <property type="entry name" value="C2H2-TYPE DOMAIN-CONTAINING PROTEIN-RELATED"/>
    <property type="match status" value="1"/>
</dbReference>
<name>A0A8H7E6X7_9EURO</name>
<reference evidence="2" key="1">
    <citation type="submission" date="2020-02" db="EMBL/GenBank/DDBJ databases">
        <authorList>
            <person name="Palmer J.M."/>
        </authorList>
    </citation>
    <scope>NUCLEOTIDE SEQUENCE</scope>
    <source>
        <strain evidence="2">EPUS1.4</strain>
        <tissue evidence="2">Thallus</tissue>
    </source>
</reference>
<dbReference type="PANTHER" id="PTHR35391:SF7">
    <property type="entry name" value="C2H2-TYPE DOMAIN-CONTAINING PROTEIN"/>
    <property type="match status" value="1"/>
</dbReference>
<dbReference type="AlphaFoldDB" id="A0A8H7E6X7"/>
<protein>
    <recommendedName>
        <fullName evidence="4">C2H2-type domain-containing protein</fullName>
    </recommendedName>
</protein>
<dbReference type="OrthoDB" id="6133115at2759"/>
<evidence type="ECO:0000256" key="1">
    <source>
        <dbReference type="SAM" id="MobiDB-lite"/>
    </source>
</evidence>
<evidence type="ECO:0000313" key="2">
    <source>
        <dbReference type="EMBL" id="KAF7510478.1"/>
    </source>
</evidence>
<dbReference type="Proteomes" id="UP000606974">
    <property type="component" value="Unassembled WGS sequence"/>
</dbReference>
<proteinExistence type="predicted"/>
<accession>A0A8H7E6X7</accession>
<organism evidence="2 3">
    <name type="scientific">Endocarpon pusillum</name>
    <dbReference type="NCBI Taxonomy" id="364733"/>
    <lineage>
        <taxon>Eukaryota</taxon>
        <taxon>Fungi</taxon>
        <taxon>Dikarya</taxon>
        <taxon>Ascomycota</taxon>
        <taxon>Pezizomycotina</taxon>
        <taxon>Eurotiomycetes</taxon>
        <taxon>Chaetothyriomycetidae</taxon>
        <taxon>Verrucariales</taxon>
        <taxon>Verrucariaceae</taxon>
        <taxon>Endocarpon</taxon>
    </lineage>
</organism>
<sequence>MDGERKIQMSMSRRSSIRSLSPSLVVEPPACDEEEQARVVLDKLRRIAKRSTADISLTPWQHSQLLDSVSRLYLWIHGFPGGTMSEMLLKAKGMQELVGQMFSSIAAAGELIDSIANREARSRELSIDSEGNEDSYSPDLEEEPDGRIPSSDRQLGYARILDIHLPDATENLSQAIRNIAFCTNALMEVLPVLERVTYFAEHPLSCIRGREPAMQSSDIDLAERISGVLVECLGQGNQSFRAKYSRYCAKQVGQLECSRPRDELLSSLKRNLRIPLTSPSPPAIPAQSMTKGLAPCWICGNEVEGDMSGRSWRKHVYRDLKPFICTFEGCFGSTVGYSSILEWAEHESHNHHVNQTFSCPQCQIIFSSAGTRMAHMKELCMSGTPDDQLLRVLGPPEDSLKRLCPFCSKKLFTRLFFQDKATLRSFHLHVGRHMEMIALSWIPDAPDTLIPLSISASATAKPEKPKHIEGRSRTAESRPWAKQTPYIYSPMDHLELYTFDKIDD</sequence>
<evidence type="ECO:0000313" key="3">
    <source>
        <dbReference type="Proteomes" id="UP000606974"/>
    </source>
</evidence>
<dbReference type="EMBL" id="JAACFV010000029">
    <property type="protein sequence ID" value="KAF7510478.1"/>
    <property type="molecule type" value="Genomic_DNA"/>
</dbReference>
<gene>
    <name evidence="2" type="ORF">GJ744_006324</name>
</gene>
<keyword evidence="3" id="KW-1185">Reference proteome</keyword>
<evidence type="ECO:0008006" key="4">
    <source>
        <dbReference type="Google" id="ProtNLM"/>
    </source>
</evidence>